<dbReference type="OrthoDB" id="5973910at2759"/>
<dbReference type="EnsemblMetazoa" id="Aqu2.1.17401_001">
    <property type="protein sequence ID" value="Aqu2.1.17401_001"/>
    <property type="gene ID" value="Aqu2.1.17401"/>
</dbReference>
<dbReference type="GO" id="GO:0005524">
    <property type="term" value="F:ATP binding"/>
    <property type="evidence" value="ECO:0007669"/>
    <property type="project" value="UniProtKB-KW"/>
</dbReference>
<feature type="region of interest" description="Disordered" evidence="3">
    <location>
        <begin position="1638"/>
        <end position="1700"/>
    </location>
</feature>
<dbReference type="InterPro" id="IPR000488">
    <property type="entry name" value="Death_dom"/>
</dbReference>
<evidence type="ECO:0008006" key="7">
    <source>
        <dbReference type="Google" id="ProtNLM"/>
    </source>
</evidence>
<evidence type="ECO:0000313" key="6">
    <source>
        <dbReference type="EnsemblMetazoa" id="Aqu2.1.17401_001"/>
    </source>
</evidence>
<dbReference type="Gene3D" id="1.10.533.10">
    <property type="entry name" value="Death Domain, Fas"/>
    <property type="match status" value="1"/>
</dbReference>
<dbReference type="InterPro" id="IPR011029">
    <property type="entry name" value="DEATH-like_dom_sf"/>
</dbReference>
<dbReference type="Gene3D" id="3.40.50.300">
    <property type="entry name" value="P-loop containing nucleotide triphosphate hydrolases"/>
    <property type="match status" value="1"/>
</dbReference>
<proteinExistence type="predicted"/>
<feature type="region of interest" description="Disordered" evidence="3">
    <location>
        <begin position="634"/>
        <end position="655"/>
    </location>
</feature>
<dbReference type="SUPFAM" id="SSF47986">
    <property type="entry name" value="DEATH domain"/>
    <property type="match status" value="1"/>
</dbReference>
<evidence type="ECO:0000259" key="4">
    <source>
        <dbReference type="PROSITE" id="PS50017"/>
    </source>
</evidence>
<dbReference type="PANTHER" id="PTHR46844">
    <property type="entry name" value="SLR5058 PROTEIN"/>
    <property type="match status" value="1"/>
</dbReference>
<dbReference type="Pfam" id="PF00531">
    <property type="entry name" value="Death"/>
    <property type="match status" value="1"/>
</dbReference>
<feature type="compositionally biased region" description="Low complexity" evidence="3">
    <location>
        <begin position="1643"/>
        <end position="1656"/>
    </location>
</feature>
<dbReference type="SUPFAM" id="SSF52540">
    <property type="entry name" value="P-loop containing nucleoside triphosphate hydrolases"/>
    <property type="match status" value="1"/>
</dbReference>
<evidence type="ECO:0000256" key="3">
    <source>
        <dbReference type="SAM" id="MobiDB-lite"/>
    </source>
</evidence>
<evidence type="ECO:0000256" key="1">
    <source>
        <dbReference type="ARBA" id="ARBA00022741"/>
    </source>
</evidence>
<dbReference type="PROSITE" id="PS50017">
    <property type="entry name" value="DEATH_DOMAIN"/>
    <property type="match status" value="1"/>
</dbReference>
<dbReference type="CDD" id="cd01670">
    <property type="entry name" value="Death"/>
    <property type="match status" value="1"/>
</dbReference>
<dbReference type="CDD" id="cd00009">
    <property type="entry name" value="AAA"/>
    <property type="match status" value="1"/>
</dbReference>
<dbReference type="Gene3D" id="3.80.10.10">
    <property type="entry name" value="Ribonuclease Inhibitor"/>
    <property type="match status" value="1"/>
</dbReference>
<protein>
    <recommendedName>
        <fullName evidence="7">NACHT domain-containing protein</fullName>
    </recommendedName>
</protein>
<evidence type="ECO:0000256" key="2">
    <source>
        <dbReference type="ARBA" id="ARBA00022840"/>
    </source>
</evidence>
<dbReference type="GO" id="GO:0007165">
    <property type="term" value="P:signal transduction"/>
    <property type="evidence" value="ECO:0007669"/>
    <property type="project" value="InterPro"/>
</dbReference>
<feature type="compositionally biased region" description="Acidic residues" evidence="3">
    <location>
        <begin position="638"/>
        <end position="653"/>
    </location>
</feature>
<keyword evidence="2" id="KW-0067">ATP-binding</keyword>
<sequence>MIDVSQWRASIGLWNYCQAASSRPANGHHSHSFKAAVDSKSGSTTSGEKISKLPAALSLIVSLLLSLLRYMKLSFIPPTGKQVNSIITVTAMIHCLQSLFLFIAAIGSSSDLIYYVVLLLLLLSGDVELNPGPMIDDQPDIFLLLQWLEPLVDWQSFGLLLPGITQQDITTIEEFAINAEQSKGALFSKWLKKNPTAIWRDVLNALTKRKEINLLQTINDQLQVHQCTGGNTDAPTSTVPVVSTVSSSVTVIDKPVTSTTSGNPKDILRTHSVKFTDAITTNLYRVTDALYAEGLIPLNSKENTQTVTGISDYRKSSQLVSVIQRQLEFSLNPEQYLIDICHVLINQKHHTLTDIATSILHQLDQSIPDIVTPISSIPDDVQGYADNMRQHYKHRPIVATDWPPRIGKDFFGRLALLEIQDSSTQAETAWHLLRGQVDEVLKLTGNKEISVEDVLQLTDSSLSLRVVIDGPPGIGKTTLCRKLLNMWSNGTLVHQQYDLVLYCPLRNSKIATATTLADLFEYRCCEVPIVAKWFEKRNGEGLLIIFDGWDELSEQLRRSSLAASIIHREQLDQCSVIVTSRSYASSSLLKMDTLSRHVQVIGFSKKEISKVIIRTLQKDTKLAQKIIHYLHSKSIPDSDSDDENDEISDEAELPTDKDSQLAVKLINDLEVRNDVQLLCYVPLVCSMVILVYCKEGGHLPTTLTQLYENFILQTIRKHVKRHDINPHTLGSLSSLPTQLAKPLQEMCQLAYTNLANTRMTFYSHQLQSLSEAVKEDYFGLMTTFIDYDKEKYQFLHLSIQEFLAAWWIAKHEKKAEEVFKDHFNDDHFQMCLRFVAGLTHLEHESYQQYFNKQQLDLQCKRKPLFGFENCHLSYFYQNPEIEQVHISSNDLDNVPILLIFQLLYESQNTTLCQVLAQSINNHSLCLDRVSLSLFDWLCLSYCINNCNTAWNYLHLGTTSNESLSVFPAGLTNNLLQTQFKRLEVELNEHSNVLIHKLLQSSLLCNIQDCYCELIVSKYVPCLVLLQFLNLPQLKILHLTMNDHTLPTVDNTYFTDKCTEFEKHIEMNSTLQEMKIQSYGNNETTSTITSVIRGVTRNKTITSLTIHVVADTSPLPDEVIEQLLRCNNTLQALSLYIPDNELLQSSLNIVEVNTPLTALEIGRWSSKLMTSLLPHIKGLHCLILHDPYPLNLLFLSHPSLHTLTLPLDTAESAIELFTILQTNTTLKALSVEIKERVYTSSMGTSLQDMLTQNQTLKYLEINRFRDFDGLLNDTQIPIPSSFLSFLTTGLRHNTSLQQLSVSIPLNKEIRTFINVISQKNNLTELEVDFTPDQAYSNSSREKKKQIMTLLFYEQVLPAVTNMLESHTTIKLLKIECEDIIYSSQPNWIELVQHLCETIFIHSSLEYIEIDTGFVWLIKHTFENQRKTLIDRHKKEQPHKPLPILNIKQTTVSSDEVFFVDKQSCSFDKLHYLRAVNVIKDMMLQVELNDQQLINLEAYGIKINLLKKYLRVSSSEKMQVTALAGGKFMFPKNTILVSAVYAVSTSIPTPMRLELQHCIDLINQPDMRRYLRFAIASIDSSSPYNFLLQEGDFKSDSWYGSFNFTTNCFICILGLKQVPIDLSVGQQGSQEQPNLLVQEESQQDELQQPGGKQEQEGGACRKPRPQGLGPAGPKDGRKKNDDKKLHKKDRPSSTEKPDLFTQATGIDKSQTFAGQLYYERKDVRDSVKFFAVKNLKALRQHVKEEYPEWEEGQGFRFKFKEEYIELVFDDTNQKYSIKGWCIRPLIDPCTLYQSDVENFGGDDHTMLPLCLITVEASPEAKGTLCYGVPVMGAERKITIYIECYLKTTNDVTRPAGSGARTDFAASTERQEILNCNDHKNRIVTELDNYGFSKGDWEKLGQHLNVNSTRLNDIKTDHGREANTCVNLCIEAWLKTGKATYGTLIEALNGMGENAVANEIIKANNIKNIS</sequence>
<feature type="domain" description="Death" evidence="4">
    <location>
        <begin position="1893"/>
        <end position="1961"/>
    </location>
</feature>
<evidence type="ECO:0000259" key="5">
    <source>
        <dbReference type="PROSITE" id="PS50837"/>
    </source>
</evidence>
<organism evidence="6">
    <name type="scientific">Amphimedon queenslandica</name>
    <name type="common">Sponge</name>
    <dbReference type="NCBI Taxonomy" id="400682"/>
    <lineage>
        <taxon>Eukaryota</taxon>
        <taxon>Metazoa</taxon>
        <taxon>Porifera</taxon>
        <taxon>Demospongiae</taxon>
        <taxon>Heteroscleromorpha</taxon>
        <taxon>Haplosclerida</taxon>
        <taxon>Niphatidae</taxon>
        <taxon>Amphimedon</taxon>
    </lineage>
</organism>
<dbReference type="InterPro" id="IPR032675">
    <property type="entry name" value="LRR_dom_sf"/>
</dbReference>
<dbReference type="PANTHER" id="PTHR46844:SF1">
    <property type="entry name" value="SLR5058 PROTEIN"/>
    <property type="match status" value="1"/>
</dbReference>
<dbReference type="InParanoid" id="A0A1X7TR73"/>
<name>A0A1X7TR73_AMPQE</name>
<feature type="compositionally biased region" description="Basic and acidic residues" evidence="3">
    <location>
        <begin position="1672"/>
        <end position="1696"/>
    </location>
</feature>
<accession>A0A1X7TR73</accession>
<dbReference type="Pfam" id="PF05729">
    <property type="entry name" value="NACHT"/>
    <property type="match status" value="1"/>
</dbReference>
<keyword evidence="1" id="KW-0547">Nucleotide-binding</keyword>
<dbReference type="PROSITE" id="PS50837">
    <property type="entry name" value="NACHT"/>
    <property type="match status" value="1"/>
</dbReference>
<feature type="domain" description="NACHT" evidence="5">
    <location>
        <begin position="464"/>
        <end position="584"/>
    </location>
</feature>
<reference evidence="6" key="1">
    <citation type="submission" date="2017-05" db="UniProtKB">
        <authorList>
            <consortium name="EnsemblMetazoa"/>
        </authorList>
    </citation>
    <scope>IDENTIFICATION</scope>
</reference>
<dbReference type="InterPro" id="IPR007111">
    <property type="entry name" value="NACHT_NTPase"/>
</dbReference>
<dbReference type="InterPro" id="IPR027417">
    <property type="entry name" value="P-loop_NTPase"/>
</dbReference>